<dbReference type="NCBIfam" id="TIGR04335">
    <property type="entry name" value="AmmeMemoSam_A"/>
    <property type="match status" value="1"/>
</dbReference>
<dbReference type="Gene3D" id="3.30.700.20">
    <property type="entry name" value="Hypothetical protein ph0010, domain 1"/>
    <property type="match status" value="1"/>
</dbReference>
<dbReference type="PROSITE" id="PS51112">
    <property type="entry name" value="AMMECR1"/>
    <property type="match status" value="1"/>
</dbReference>
<proteinExistence type="predicted"/>
<dbReference type="Gene3D" id="3.30.1490.150">
    <property type="entry name" value="Hypothetical protein ph0010, domain 2"/>
    <property type="match status" value="1"/>
</dbReference>
<feature type="domain" description="AMMECR1" evidence="1">
    <location>
        <begin position="1"/>
        <end position="168"/>
    </location>
</feature>
<dbReference type="InterPro" id="IPR027485">
    <property type="entry name" value="AMMECR1_N"/>
</dbReference>
<comment type="caution">
    <text evidence="2">The sequence shown here is derived from an EMBL/GenBank/DDBJ whole genome shotgun (WGS) entry which is preliminary data.</text>
</comment>
<organism evidence="2">
    <name type="scientific">Thermodesulfovibrio aggregans</name>
    <dbReference type="NCBI Taxonomy" id="86166"/>
    <lineage>
        <taxon>Bacteria</taxon>
        <taxon>Pseudomonadati</taxon>
        <taxon>Nitrospirota</taxon>
        <taxon>Thermodesulfovibrionia</taxon>
        <taxon>Thermodesulfovibrionales</taxon>
        <taxon>Thermodesulfovibrionaceae</taxon>
        <taxon>Thermodesulfovibrio</taxon>
    </lineage>
</organism>
<gene>
    <name evidence="2" type="primary">amrA</name>
    <name evidence="2" type="ORF">ENV75_04340</name>
</gene>
<dbReference type="SUPFAM" id="SSF143447">
    <property type="entry name" value="AMMECR1-like"/>
    <property type="match status" value="1"/>
</dbReference>
<protein>
    <submittedName>
        <fullName evidence="2">AmmeMemoRadiSam system protein A</fullName>
    </submittedName>
</protein>
<dbReference type="Pfam" id="PF01871">
    <property type="entry name" value="AMMECR1"/>
    <property type="match status" value="1"/>
</dbReference>
<dbReference type="PANTHER" id="PTHR13016:SF0">
    <property type="entry name" value="AMME SYNDROME CANDIDATE GENE 1 PROTEIN"/>
    <property type="match status" value="1"/>
</dbReference>
<dbReference type="InterPro" id="IPR002733">
    <property type="entry name" value="AMMECR1_domain"/>
</dbReference>
<dbReference type="EMBL" id="DTHO01000048">
    <property type="protein sequence ID" value="HGG99661.1"/>
    <property type="molecule type" value="Genomic_DNA"/>
</dbReference>
<dbReference type="AlphaFoldDB" id="A0A7C4AJJ6"/>
<accession>A0A7C4AJJ6</accession>
<dbReference type="InterPro" id="IPR036071">
    <property type="entry name" value="AMMECR1_dom_sf"/>
</dbReference>
<dbReference type="PANTHER" id="PTHR13016">
    <property type="entry name" value="AMMECR1 HOMOLOG"/>
    <property type="match status" value="1"/>
</dbReference>
<name>A0A7C4AJJ6_9BACT</name>
<evidence type="ECO:0000313" key="2">
    <source>
        <dbReference type="EMBL" id="HGG99661.1"/>
    </source>
</evidence>
<reference evidence="2" key="1">
    <citation type="journal article" date="2020" name="mSystems">
        <title>Genome- and Community-Level Interaction Insights into Carbon Utilization and Element Cycling Functions of Hydrothermarchaeota in Hydrothermal Sediment.</title>
        <authorList>
            <person name="Zhou Z."/>
            <person name="Liu Y."/>
            <person name="Xu W."/>
            <person name="Pan J."/>
            <person name="Luo Z.H."/>
            <person name="Li M."/>
        </authorList>
    </citation>
    <scope>NUCLEOTIDE SEQUENCE [LARGE SCALE GENOMIC DNA]</scope>
    <source>
        <strain evidence="2">SpSt-788</strain>
    </source>
</reference>
<dbReference type="InterPro" id="IPR027623">
    <property type="entry name" value="AmmeMemoSam_A"/>
</dbReference>
<dbReference type="NCBIfam" id="TIGR00296">
    <property type="entry name" value="TIGR00296 family protein"/>
    <property type="match status" value="1"/>
</dbReference>
<dbReference type="InterPro" id="IPR023473">
    <property type="entry name" value="AMMECR1"/>
</dbReference>
<sequence length="168" mass="18952">MHPYVELAKKTVEEYVKTGKTHFPEQIPPDMTKKAGVFVSIKKKGKLRGCIGTFLPATENIYMEIVRNAIAAATQDPRFPPVDTSELDELEYSVDILSSPEPVKSIDELDPRKYGIIVVKGWQKGLLLPDIEGVNSVDEQLTIAKLKAGIDPHDSDYEIYKFTVQRYR</sequence>
<evidence type="ECO:0000259" key="1">
    <source>
        <dbReference type="PROSITE" id="PS51112"/>
    </source>
</evidence>